<proteinExistence type="predicted"/>
<organism evidence="3 4">
    <name type="scientific">Bremia lactucae</name>
    <name type="common">Lettuce downy mildew</name>
    <dbReference type="NCBI Taxonomy" id="4779"/>
    <lineage>
        <taxon>Eukaryota</taxon>
        <taxon>Sar</taxon>
        <taxon>Stramenopiles</taxon>
        <taxon>Oomycota</taxon>
        <taxon>Peronosporomycetes</taxon>
        <taxon>Peronosporales</taxon>
        <taxon>Peronosporaceae</taxon>
        <taxon>Bremia</taxon>
    </lineage>
</organism>
<comment type="caution">
    <text evidence="3">The sequence shown here is derived from an EMBL/GenBank/DDBJ whole genome shotgun (WGS) entry which is preliminary data.</text>
</comment>
<dbReference type="SUPFAM" id="SSF56112">
    <property type="entry name" value="Protein kinase-like (PK-like)"/>
    <property type="match status" value="1"/>
</dbReference>
<evidence type="ECO:0000313" key="4">
    <source>
        <dbReference type="Proteomes" id="UP000294530"/>
    </source>
</evidence>
<evidence type="ECO:0000256" key="1">
    <source>
        <dbReference type="SAM" id="SignalP"/>
    </source>
</evidence>
<name>A0A976IHB8_BRELC</name>
<dbReference type="AlphaFoldDB" id="A0A976IHB8"/>
<gene>
    <name evidence="3" type="ORF">CCR75_001756</name>
</gene>
<dbReference type="InterPro" id="IPR008271">
    <property type="entry name" value="Ser/Thr_kinase_AS"/>
</dbReference>
<dbReference type="InterPro" id="IPR051681">
    <property type="entry name" value="Ser/Thr_Kinases-Pseudokinases"/>
</dbReference>
<dbReference type="Proteomes" id="UP000294530">
    <property type="component" value="Unassembled WGS sequence"/>
</dbReference>
<dbReference type="PANTHER" id="PTHR44329">
    <property type="entry name" value="SERINE/THREONINE-PROTEIN KINASE TNNI3K-RELATED"/>
    <property type="match status" value="1"/>
</dbReference>
<dbReference type="PROSITE" id="PS00108">
    <property type="entry name" value="PROTEIN_KINASE_ST"/>
    <property type="match status" value="1"/>
</dbReference>
<dbReference type="InterPro" id="IPR011009">
    <property type="entry name" value="Kinase-like_dom_sf"/>
</dbReference>
<dbReference type="RefSeq" id="XP_067821311.1">
    <property type="nucleotide sequence ID" value="XM_067959857.1"/>
</dbReference>
<dbReference type="InterPro" id="IPR000719">
    <property type="entry name" value="Prot_kinase_dom"/>
</dbReference>
<dbReference type="PANTHER" id="PTHR44329:SF214">
    <property type="entry name" value="PROTEIN KINASE DOMAIN-CONTAINING PROTEIN"/>
    <property type="match status" value="1"/>
</dbReference>
<reference evidence="3 4" key="1">
    <citation type="journal article" date="2021" name="Genome Biol.">
        <title>AFLAP: assembly-free linkage analysis pipeline using k-mers from genome sequencing data.</title>
        <authorList>
            <person name="Fletcher K."/>
            <person name="Zhang L."/>
            <person name="Gil J."/>
            <person name="Han R."/>
            <person name="Cavanaugh K."/>
            <person name="Michelmore R."/>
        </authorList>
    </citation>
    <scope>NUCLEOTIDE SEQUENCE [LARGE SCALE GENOMIC DNA]</scope>
    <source>
        <strain evidence="3 4">SF5</strain>
    </source>
</reference>
<dbReference type="OrthoDB" id="163192at2759"/>
<evidence type="ECO:0000259" key="2">
    <source>
        <dbReference type="PROSITE" id="PS50011"/>
    </source>
</evidence>
<dbReference type="Pfam" id="PF07714">
    <property type="entry name" value="PK_Tyr_Ser-Thr"/>
    <property type="match status" value="1"/>
</dbReference>
<sequence>MTWFFAKVTLLAQLKYLHIVTLQATLEHVVMAQEYMEGGELQHFLAQQRSTLAITGSSELTPKRLNSLAWYFRVTSHSTQTCDFTWSTHKLALAQAVTSALAYLHALLPKVVHRDVKSRNVLLSASLNAKKLCDFSISRRNQSGNNTSSNVIAAAGTLSWTAPALLLGEACREKSDIYSLGILFSELDTCILSYHDPINQSEQLTRHPLRLMRRIVHDGLRPQLSANCPLPSTHISAACVPNARPSAADVGAWVASARDEQLLHKPSNVVQRTRDG</sequence>
<accession>A0A976IHB8</accession>
<dbReference type="GeneID" id="94345528"/>
<evidence type="ECO:0000313" key="3">
    <source>
        <dbReference type="EMBL" id="TDH71812.1"/>
    </source>
</evidence>
<dbReference type="PROSITE" id="PS50011">
    <property type="entry name" value="PROTEIN_KINASE_DOM"/>
    <property type="match status" value="1"/>
</dbReference>
<feature type="signal peptide" evidence="1">
    <location>
        <begin position="1"/>
        <end position="32"/>
    </location>
</feature>
<dbReference type="KEGG" id="blac:94345528"/>
<dbReference type="GO" id="GO:0005524">
    <property type="term" value="F:ATP binding"/>
    <property type="evidence" value="ECO:0007669"/>
    <property type="project" value="InterPro"/>
</dbReference>
<dbReference type="GO" id="GO:0004674">
    <property type="term" value="F:protein serine/threonine kinase activity"/>
    <property type="evidence" value="ECO:0007669"/>
    <property type="project" value="TreeGrafter"/>
</dbReference>
<dbReference type="SMART" id="SM00220">
    <property type="entry name" value="S_TKc"/>
    <property type="match status" value="1"/>
</dbReference>
<keyword evidence="1" id="KW-0732">Signal</keyword>
<feature type="domain" description="Protein kinase" evidence="2">
    <location>
        <begin position="1"/>
        <end position="276"/>
    </location>
</feature>
<protein>
    <recommendedName>
        <fullName evidence="2">Protein kinase domain-containing protein</fullName>
    </recommendedName>
</protein>
<dbReference type="Gene3D" id="1.10.510.10">
    <property type="entry name" value="Transferase(Phosphotransferase) domain 1"/>
    <property type="match status" value="1"/>
</dbReference>
<dbReference type="EMBL" id="SHOA02000015">
    <property type="protein sequence ID" value="TDH71812.1"/>
    <property type="molecule type" value="Genomic_DNA"/>
</dbReference>
<feature type="chain" id="PRO_5038112591" description="Protein kinase domain-containing protein" evidence="1">
    <location>
        <begin position="33"/>
        <end position="276"/>
    </location>
</feature>
<keyword evidence="4" id="KW-1185">Reference proteome</keyword>
<dbReference type="InterPro" id="IPR001245">
    <property type="entry name" value="Ser-Thr/Tyr_kinase_cat_dom"/>
</dbReference>